<protein>
    <submittedName>
        <fullName evidence="3">FAD-linked oxidoreductase</fullName>
    </submittedName>
</protein>
<accession>A0ABQ6JV95</accession>
<sequence>MTATTPDQTAEALLRTSGAWRNWGRSEGSRPVFRASPSSVDQVQALVRTARERGLPVKTVGAGHSFTAIAATDGILVDLDQLQGVISADVETGRVRVAAGTRLHRLPELLAPYGLALPNMGDIDRQSIAGATSTGTHGTGLGFGGLATMITAAVLVTGDGSLLRVSEAENTELLPAVRLGLGALGILVELELQLVPAFLLRAVEHPEPFEVIDEFRARVEAADHFELYWWPHTDRVMTKTNTRLPLDAGRAPVGAFSNWIEEEVMSNGALALMCNLGHLAPGVTPSINRLATKVYGDREYADDSYEVFTAPRRVRFREMEYALPLDEVPAALHELRAMIDASGWRISFPVEVRAAAPDENWLSTAHGRESGYIAVHRYVKDDPEQYFRAAEQIFLAHGGRPHWGKMHYLDAAVFSERYPRFGDFLAVRDRLDPQRVFRNAYLDRVLGA</sequence>
<dbReference type="Proteomes" id="UP001157069">
    <property type="component" value="Unassembled WGS sequence"/>
</dbReference>
<dbReference type="InterPro" id="IPR016171">
    <property type="entry name" value="Vanillyl_alc_oxidase_C-sub2"/>
</dbReference>
<dbReference type="Gene3D" id="3.30.43.10">
    <property type="entry name" value="Uridine Diphospho-n-acetylenolpyruvylglucosamine Reductase, domain 2"/>
    <property type="match status" value="1"/>
</dbReference>
<keyword evidence="1" id="KW-0560">Oxidoreductase</keyword>
<gene>
    <name evidence="3" type="ORF">GCM10025869_21410</name>
</gene>
<dbReference type="PANTHER" id="PTHR43762:SF1">
    <property type="entry name" value="D-ARABINONO-1,4-LACTONE OXIDASE"/>
    <property type="match status" value="1"/>
</dbReference>
<dbReference type="Gene3D" id="3.30.70.2520">
    <property type="match status" value="1"/>
</dbReference>
<dbReference type="PIRSF" id="PIRSF000136">
    <property type="entry name" value="LGO_GLO"/>
    <property type="match status" value="1"/>
</dbReference>
<dbReference type="EMBL" id="BSVA01000001">
    <property type="protein sequence ID" value="GMA91612.1"/>
    <property type="molecule type" value="Genomic_DNA"/>
</dbReference>
<comment type="caution">
    <text evidence="3">The sequence shown here is derived from an EMBL/GenBank/DDBJ whole genome shotgun (WGS) entry which is preliminary data.</text>
</comment>
<dbReference type="InterPro" id="IPR007173">
    <property type="entry name" value="ALO_C"/>
</dbReference>
<evidence type="ECO:0000259" key="2">
    <source>
        <dbReference type="PROSITE" id="PS51387"/>
    </source>
</evidence>
<dbReference type="InterPro" id="IPR010031">
    <property type="entry name" value="FAD_lactone_oxidase-like"/>
</dbReference>
<evidence type="ECO:0000256" key="1">
    <source>
        <dbReference type="ARBA" id="ARBA00023002"/>
    </source>
</evidence>
<proteinExistence type="predicted"/>
<dbReference type="InterPro" id="IPR016169">
    <property type="entry name" value="FAD-bd_PCMH_sub2"/>
</dbReference>
<dbReference type="InterPro" id="IPR006094">
    <property type="entry name" value="Oxid_FAD_bind_N"/>
</dbReference>
<name>A0ABQ6JV95_9MICO</name>
<dbReference type="NCBIfam" id="TIGR01679">
    <property type="entry name" value="bact_FAD_ox"/>
    <property type="match status" value="1"/>
</dbReference>
<reference evidence="4" key="1">
    <citation type="journal article" date="2019" name="Int. J. Syst. Evol. Microbiol.">
        <title>The Global Catalogue of Microorganisms (GCM) 10K type strain sequencing project: providing services to taxonomists for standard genome sequencing and annotation.</title>
        <authorList>
            <consortium name="The Broad Institute Genomics Platform"/>
            <consortium name="The Broad Institute Genome Sequencing Center for Infectious Disease"/>
            <person name="Wu L."/>
            <person name="Ma J."/>
        </authorList>
    </citation>
    <scope>NUCLEOTIDE SEQUENCE [LARGE SCALE GENOMIC DNA]</scope>
    <source>
        <strain evidence="4">NBRC 108755</strain>
    </source>
</reference>
<dbReference type="SUPFAM" id="SSF56176">
    <property type="entry name" value="FAD-binding/transporter-associated domain-like"/>
    <property type="match status" value="1"/>
</dbReference>
<organism evidence="3 4">
    <name type="scientific">Homoserinibacter gongjuensis</name>
    <dbReference type="NCBI Taxonomy" id="1162968"/>
    <lineage>
        <taxon>Bacteria</taxon>
        <taxon>Bacillati</taxon>
        <taxon>Actinomycetota</taxon>
        <taxon>Actinomycetes</taxon>
        <taxon>Micrococcales</taxon>
        <taxon>Microbacteriaceae</taxon>
        <taxon>Homoserinibacter</taxon>
    </lineage>
</organism>
<evidence type="ECO:0000313" key="3">
    <source>
        <dbReference type="EMBL" id="GMA91612.1"/>
    </source>
</evidence>
<dbReference type="Gene3D" id="3.30.465.10">
    <property type="match status" value="1"/>
</dbReference>
<dbReference type="Pfam" id="PF04030">
    <property type="entry name" value="ALO"/>
    <property type="match status" value="1"/>
</dbReference>
<evidence type="ECO:0000313" key="4">
    <source>
        <dbReference type="Proteomes" id="UP001157069"/>
    </source>
</evidence>
<keyword evidence="4" id="KW-1185">Reference proteome</keyword>
<dbReference type="InterPro" id="IPR016167">
    <property type="entry name" value="FAD-bd_PCMH_sub1"/>
</dbReference>
<dbReference type="InterPro" id="IPR016166">
    <property type="entry name" value="FAD-bd_PCMH"/>
</dbReference>
<dbReference type="InterPro" id="IPR036318">
    <property type="entry name" value="FAD-bd_PCMH-like_sf"/>
</dbReference>
<dbReference type="Pfam" id="PF01565">
    <property type="entry name" value="FAD_binding_4"/>
    <property type="match status" value="1"/>
</dbReference>
<feature type="domain" description="FAD-binding PCMH-type" evidence="2">
    <location>
        <begin position="25"/>
        <end position="197"/>
    </location>
</feature>
<dbReference type="PANTHER" id="PTHR43762">
    <property type="entry name" value="L-GULONOLACTONE OXIDASE"/>
    <property type="match status" value="1"/>
</dbReference>
<dbReference type="PROSITE" id="PS51387">
    <property type="entry name" value="FAD_PCMH"/>
    <property type="match status" value="1"/>
</dbReference>
<dbReference type="Gene3D" id="1.10.45.10">
    <property type="entry name" value="Vanillyl-alcohol Oxidase, Chain A, domain 4"/>
    <property type="match status" value="1"/>
</dbReference>